<dbReference type="EMBL" id="AYUF01000423">
    <property type="protein sequence ID" value="ETK02013.1"/>
    <property type="molecule type" value="Genomic_DNA"/>
</dbReference>
<organism evidence="2 3">
    <name type="scientific">Tannerella sp. oral taxon BU063 isolate Cell 2</name>
    <dbReference type="NCBI Taxonomy" id="1411148"/>
    <lineage>
        <taxon>Bacteria</taxon>
        <taxon>Pseudomonadati</taxon>
        <taxon>Bacteroidota</taxon>
        <taxon>Bacteroidia</taxon>
        <taxon>Bacteroidales</taxon>
        <taxon>Tannerellaceae</taxon>
        <taxon>Tannerella</taxon>
    </lineage>
</organism>
<evidence type="ECO:0000256" key="1">
    <source>
        <dbReference type="SAM" id="MobiDB-lite"/>
    </source>
</evidence>
<proteinExistence type="predicted"/>
<feature type="compositionally biased region" description="Basic and acidic residues" evidence="1">
    <location>
        <begin position="238"/>
        <end position="259"/>
    </location>
</feature>
<name>W2C4M1_9BACT</name>
<dbReference type="Pfam" id="PF19775">
    <property type="entry name" value="DUF6261"/>
    <property type="match status" value="1"/>
</dbReference>
<gene>
    <name evidence="2" type="ORF">N425_06785</name>
</gene>
<dbReference type="InterPro" id="IPR046228">
    <property type="entry name" value="DUF6261"/>
</dbReference>
<reference evidence="2 3" key="1">
    <citation type="submission" date="2013-11" db="EMBL/GenBank/DDBJ databases">
        <title>Single cell genomics of uncultured Tannerella BU063 (oral taxon 286).</title>
        <authorList>
            <person name="Beall C.J."/>
            <person name="Campbell A.G."/>
            <person name="Griffen A.L."/>
            <person name="Podar M."/>
            <person name="Leys E.J."/>
        </authorList>
    </citation>
    <scope>NUCLEOTIDE SEQUENCE [LARGE SCALE GENOMIC DNA]</scope>
    <source>
        <strain evidence="2">Cell 2</strain>
    </source>
</reference>
<comment type="caution">
    <text evidence="2">The sequence shown here is derived from an EMBL/GenBank/DDBJ whole genome shotgun (WGS) entry which is preliminary data.</text>
</comment>
<dbReference type="AlphaFoldDB" id="W2C4M1"/>
<accession>W2C4M1</accession>
<feature type="region of interest" description="Disordered" evidence="1">
    <location>
        <begin position="238"/>
        <end position="265"/>
    </location>
</feature>
<sequence>MDDEKIFLPDAVQIDVDGISHFSSNEHAGMNDELFILVAKAGEELLLLPKGLMARWEAAIKAEMGHVKGRRGSELTKQLRGLDRERVKMLVNLFDMIRGNRHSPIEAQRKASERLTLKLGRFRRTRRSMSGPLRSVDIESIELHLNELAADVETLGLKKTADRLHELNERYQAMTRQRTDEALAQKRRPMTELRPLTDEIFAMVRRYVEASYLFAKTDADRAKIYQLVMTMNRVTSERRAGFRESQTKRRQARLERQKTATEGQA</sequence>
<protein>
    <submittedName>
        <fullName evidence="2">Uncharacterized protein</fullName>
    </submittedName>
</protein>
<dbReference type="Proteomes" id="UP000018837">
    <property type="component" value="Unassembled WGS sequence"/>
</dbReference>
<dbReference type="PATRIC" id="fig|1411148.3.peg.1023"/>
<evidence type="ECO:0000313" key="3">
    <source>
        <dbReference type="Proteomes" id="UP000018837"/>
    </source>
</evidence>
<evidence type="ECO:0000313" key="2">
    <source>
        <dbReference type="EMBL" id="ETK02013.1"/>
    </source>
</evidence>